<dbReference type="InterPro" id="IPR002871">
    <property type="entry name" value="NIF_FeS_clus_asmbl_NifU_N"/>
</dbReference>
<dbReference type="STRING" id="1915309.AXG55_05380"/>
<organism evidence="2 3">
    <name type="scientific">Silvanigrella aquatica</name>
    <dbReference type="NCBI Taxonomy" id="1915309"/>
    <lineage>
        <taxon>Bacteria</taxon>
        <taxon>Pseudomonadati</taxon>
        <taxon>Bdellovibrionota</taxon>
        <taxon>Oligoflexia</taxon>
        <taxon>Silvanigrellales</taxon>
        <taxon>Silvanigrellaceae</taxon>
        <taxon>Silvanigrella</taxon>
    </lineage>
</organism>
<name>A0A1L4CZK6_9BACT</name>
<dbReference type="GO" id="GO:0051536">
    <property type="term" value="F:iron-sulfur cluster binding"/>
    <property type="evidence" value="ECO:0007669"/>
    <property type="project" value="InterPro"/>
</dbReference>
<reference evidence="2 3" key="1">
    <citation type="submission" date="2016-10" db="EMBL/GenBank/DDBJ databases">
        <title>Silvanigrella aquatica sp. nov., isolated from a freshwater lake located in the Black Forest, Germany, description of Silvanigrellaceae fam. nov., Silvanigrellales ord. nov., reclassification of the order Bdellovibrionales in the class Oligoflexia, reclassification of the families Bacteriovoracaceae and Halobacteriovoraceae in the new order Bacteriovoracales ord. nov., and reclassification of the family Pseudobacteriovoracaceae in the order Oligoflexiales.</title>
        <authorList>
            <person name="Hahn M.W."/>
            <person name="Schmidt J."/>
            <person name="Koll U."/>
            <person name="Rohde M."/>
            <person name="Verbag S."/>
            <person name="Pitt A."/>
            <person name="Nakai R."/>
            <person name="Naganuma T."/>
            <person name="Lang E."/>
        </authorList>
    </citation>
    <scope>NUCLEOTIDE SEQUENCE [LARGE SCALE GENOMIC DNA]</scope>
    <source>
        <strain evidence="2 3">MWH-Nonnen-W8red</strain>
    </source>
</reference>
<dbReference type="GO" id="GO:0016226">
    <property type="term" value="P:iron-sulfur cluster assembly"/>
    <property type="evidence" value="ECO:0007669"/>
    <property type="project" value="InterPro"/>
</dbReference>
<dbReference type="EMBL" id="CP017834">
    <property type="protein sequence ID" value="APJ03367.1"/>
    <property type="molecule type" value="Genomic_DNA"/>
</dbReference>
<sequence length="190" mass="21142">MDMTENLNTSQSIELNSLYQEVIVDHSRRPRFKSKNMQCRFCQEGKNPLCGDIITVFCQIEMKDSCPLLSIGFDGAGCSISQASASIMCNSLQNVTLQEAQKTISHAENIYTGKIAVNAHDLDEDIEALNGVSKFPVRVKCAALPWKTLDLLLNDNFDKNGMPKSGCDKLENCVKSSNNQRKLKIVTTEF</sequence>
<dbReference type="AlphaFoldDB" id="A0A1L4CZK6"/>
<dbReference type="GO" id="GO:0005506">
    <property type="term" value="F:iron ion binding"/>
    <property type="evidence" value="ECO:0007669"/>
    <property type="project" value="InterPro"/>
</dbReference>
<dbReference type="SUPFAM" id="SSF82649">
    <property type="entry name" value="SufE/NifU"/>
    <property type="match status" value="1"/>
</dbReference>
<accession>A0A1L4CZK6</accession>
<keyword evidence="3" id="KW-1185">Reference proteome</keyword>
<evidence type="ECO:0000313" key="3">
    <source>
        <dbReference type="Proteomes" id="UP000184731"/>
    </source>
</evidence>
<dbReference type="OrthoDB" id="9804157at2"/>
<feature type="domain" description="NIF system FeS cluster assembly NifU N-terminal" evidence="1">
    <location>
        <begin position="19"/>
        <end position="141"/>
    </location>
</feature>
<dbReference type="NCBIfam" id="TIGR01994">
    <property type="entry name" value="SUF_scaf_2"/>
    <property type="match status" value="1"/>
</dbReference>
<dbReference type="Gene3D" id="3.90.1010.10">
    <property type="match status" value="1"/>
</dbReference>
<evidence type="ECO:0000259" key="1">
    <source>
        <dbReference type="Pfam" id="PF01592"/>
    </source>
</evidence>
<evidence type="ECO:0000313" key="2">
    <source>
        <dbReference type="EMBL" id="APJ03367.1"/>
    </source>
</evidence>
<dbReference type="Pfam" id="PF01592">
    <property type="entry name" value="NifU_N"/>
    <property type="match status" value="1"/>
</dbReference>
<protein>
    <submittedName>
        <fullName evidence="2">SUF system NifU family Fe-S cluster assembly protein</fullName>
    </submittedName>
</protein>
<dbReference type="KEGG" id="saqi:AXG55_05380"/>
<proteinExistence type="predicted"/>
<gene>
    <name evidence="2" type="ORF">AXG55_05380</name>
</gene>
<dbReference type="CDD" id="cd06664">
    <property type="entry name" value="IscU_like"/>
    <property type="match status" value="1"/>
</dbReference>
<dbReference type="Proteomes" id="UP000184731">
    <property type="component" value="Chromosome"/>
</dbReference>